<reference evidence="7 8" key="1">
    <citation type="journal article" date="2018" name="ISME J.">
        <title>Involvement of Burkholderiaceae and sulfurous volatiles in disease-suppressive soils.</title>
        <authorList>
            <person name="Carrion V.J."/>
            <person name="Cordovez V."/>
            <person name="Tyc O."/>
            <person name="Etalo D.W."/>
            <person name="de Bruijn I."/>
            <person name="de Jager V.C."/>
            <person name="Medema M.H."/>
            <person name="Eberl L."/>
            <person name="Raaijmakers J.M."/>
        </authorList>
    </citation>
    <scope>NUCLEOTIDE SEQUENCE [LARGE SCALE GENOMIC DNA]</scope>
    <source>
        <strain evidence="8">mHSR5</strain>
    </source>
</reference>
<dbReference type="Proteomes" id="UP000253104">
    <property type="component" value="Chromosome mHSR5_B"/>
</dbReference>
<dbReference type="PANTHER" id="PTHR43003:SF5">
    <property type="entry name" value="DNA-3-METHYLADENINE GLYCOSYLASE"/>
    <property type="match status" value="1"/>
</dbReference>
<dbReference type="InterPro" id="IPR051912">
    <property type="entry name" value="Alkylbase_DNA_Glycosylase/TA"/>
</dbReference>
<dbReference type="InterPro" id="IPR011257">
    <property type="entry name" value="DNA_glycosylase"/>
</dbReference>
<evidence type="ECO:0000256" key="2">
    <source>
        <dbReference type="ARBA" id="ARBA00010817"/>
    </source>
</evidence>
<protein>
    <recommendedName>
        <fullName evidence="3">DNA-3-methyladenine glycosylase II</fullName>
        <ecNumber evidence="3">3.2.2.21</ecNumber>
    </recommendedName>
</protein>
<evidence type="ECO:0000313" key="7">
    <source>
        <dbReference type="EMBL" id="AXF22777.1"/>
    </source>
</evidence>
<dbReference type="GO" id="GO:0006285">
    <property type="term" value="P:base-excision repair, AP site formation"/>
    <property type="evidence" value="ECO:0007669"/>
    <property type="project" value="TreeGrafter"/>
</dbReference>
<dbReference type="RefSeq" id="WP_114179205.1">
    <property type="nucleotide sequence ID" value="NZ_CP024903.1"/>
</dbReference>
<evidence type="ECO:0000313" key="8">
    <source>
        <dbReference type="Proteomes" id="UP000253104"/>
    </source>
</evidence>
<keyword evidence="5" id="KW-0234">DNA repair</keyword>
<sequence length="211" mass="23642">MTISSPSSKVYQEAAQCLSEIDADWARHIAEVGPCRHEPKPAREPYEALVRAIAYQQLHAKAGDAILARLLALYPDGAFPMPEQLLDTDPAKQRACGFSATKLETIRGIAQATIDGVVPTRSEALDLSDDEIVDRLITLRGVGKWTVEMFLIYTMARLDILPVNDFGVREGYRRLKGLQKTPTPREMNVVGEALRPWRTVAAWYLWRLPAR</sequence>
<evidence type="ECO:0000259" key="6">
    <source>
        <dbReference type="SMART" id="SM00478"/>
    </source>
</evidence>
<dbReference type="GO" id="GO:0006307">
    <property type="term" value="P:DNA alkylation repair"/>
    <property type="evidence" value="ECO:0007669"/>
    <property type="project" value="TreeGrafter"/>
</dbReference>
<dbReference type="InterPro" id="IPR003265">
    <property type="entry name" value="HhH-GPD_domain"/>
</dbReference>
<dbReference type="GO" id="GO:0043916">
    <property type="term" value="F:DNA-7-methylguanine glycosylase activity"/>
    <property type="evidence" value="ECO:0007669"/>
    <property type="project" value="TreeGrafter"/>
</dbReference>
<dbReference type="OrthoDB" id="9811249at2"/>
<dbReference type="AlphaFoldDB" id="A0A2Z5N203"/>
<keyword evidence="4" id="KW-0227">DNA damage</keyword>
<dbReference type="SMART" id="SM00478">
    <property type="entry name" value="ENDO3c"/>
    <property type="match status" value="1"/>
</dbReference>
<comment type="similarity">
    <text evidence="2">Belongs to the alkylbase DNA glycosidase AlkA family.</text>
</comment>
<dbReference type="SUPFAM" id="SSF48150">
    <property type="entry name" value="DNA-glycosylase"/>
    <property type="match status" value="1"/>
</dbReference>
<dbReference type="Gene3D" id="1.10.1670.40">
    <property type="match status" value="1"/>
</dbReference>
<evidence type="ECO:0000256" key="3">
    <source>
        <dbReference type="ARBA" id="ARBA00012000"/>
    </source>
</evidence>
<proteinExistence type="inferred from homology"/>
<dbReference type="GO" id="GO:0008725">
    <property type="term" value="F:DNA-3-methyladenine glycosylase activity"/>
    <property type="evidence" value="ECO:0007669"/>
    <property type="project" value="TreeGrafter"/>
</dbReference>
<evidence type="ECO:0000256" key="1">
    <source>
        <dbReference type="ARBA" id="ARBA00000086"/>
    </source>
</evidence>
<name>A0A2Z5N203_BURPY</name>
<evidence type="ECO:0000256" key="4">
    <source>
        <dbReference type="ARBA" id="ARBA00022763"/>
    </source>
</evidence>
<feature type="domain" description="HhH-GPD" evidence="6">
    <location>
        <begin position="54"/>
        <end position="210"/>
    </location>
</feature>
<evidence type="ECO:0000256" key="5">
    <source>
        <dbReference type="ARBA" id="ARBA00023204"/>
    </source>
</evidence>
<dbReference type="FunFam" id="1.10.340.30:FF:000004">
    <property type="entry name" value="DNA-3-methyladenine glycosylase II"/>
    <property type="match status" value="1"/>
</dbReference>
<organism evidence="7 8">
    <name type="scientific">Burkholderia pyrrocinia</name>
    <name type="common">Pseudomonas pyrrocinia</name>
    <dbReference type="NCBI Taxonomy" id="60550"/>
    <lineage>
        <taxon>Bacteria</taxon>
        <taxon>Pseudomonadati</taxon>
        <taxon>Pseudomonadota</taxon>
        <taxon>Betaproteobacteria</taxon>
        <taxon>Burkholderiales</taxon>
        <taxon>Burkholderiaceae</taxon>
        <taxon>Burkholderia</taxon>
        <taxon>Burkholderia cepacia complex</taxon>
    </lineage>
</organism>
<accession>A0A2Z5N203</accession>
<dbReference type="GO" id="GO:0032131">
    <property type="term" value="F:alkylated DNA binding"/>
    <property type="evidence" value="ECO:0007669"/>
    <property type="project" value="TreeGrafter"/>
</dbReference>
<dbReference type="PANTHER" id="PTHR43003">
    <property type="entry name" value="DNA-3-METHYLADENINE GLYCOSYLASE"/>
    <property type="match status" value="1"/>
</dbReference>
<comment type="catalytic activity">
    <reaction evidence="1">
        <text>Hydrolysis of alkylated DNA, releasing 3-methyladenine, 3-methylguanine, 7-methylguanine and 7-methyladenine.</text>
        <dbReference type="EC" id="3.2.2.21"/>
    </reaction>
</comment>
<dbReference type="GO" id="GO:0032993">
    <property type="term" value="C:protein-DNA complex"/>
    <property type="evidence" value="ECO:0007669"/>
    <property type="project" value="TreeGrafter"/>
</dbReference>
<dbReference type="Gene3D" id="1.10.340.30">
    <property type="entry name" value="Hypothetical protein, domain 2"/>
    <property type="match status" value="1"/>
</dbReference>
<dbReference type="Pfam" id="PF00730">
    <property type="entry name" value="HhH-GPD"/>
    <property type="match status" value="1"/>
</dbReference>
<dbReference type="CDD" id="cd00056">
    <property type="entry name" value="ENDO3c"/>
    <property type="match status" value="1"/>
</dbReference>
<dbReference type="EMBL" id="CP024903">
    <property type="protein sequence ID" value="AXF22777.1"/>
    <property type="molecule type" value="Genomic_DNA"/>
</dbReference>
<dbReference type="EC" id="3.2.2.21" evidence="3"/>
<gene>
    <name evidence="7" type="ORF">CUJ89_19930</name>
</gene>